<evidence type="ECO:0000313" key="3">
    <source>
        <dbReference type="Proteomes" id="UP000786811"/>
    </source>
</evidence>
<feature type="compositionally biased region" description="Polar residues" evidence="1">
    <location>
        <begin position="19"/>
        <end position="48"/>
    </location>
</feature>
<accession>A0A8J2HRF2</accession>
<name>A0A8J2HRF2_COTCN</name>
<feature type="compositionally biased region" description="Basic and acidic residues" evidence="1">
    <location>
        <begin position="66"/>
        <end position="80"/>
    </location>
</feature>
<evidence type="ECO:0000256" key="1">
    <source>
        <dbReference type="SAM" id="MobiDB-lite"/>
    </source>
</evidence>
<dbReference type="EMBL" id="CAJNRD030001124">
    <property type="protein sequence ID" value="CAG5109290.1"/>
    <property type="molecule type" value="Genomic_DNA"/>
</dbReference>
<dbReference type="Proteomes" id="UP000786811">
    <property type="component" value="Unassembled WGS sequence"/>
</dbReference>
<comment type="caution">
    <text evidence="2">The sequence shown here is derived from an EMBL/GenBank/DDBJ whole genome shotgun (WGS) entry which is preliminary data.</text>
</comment>
<sequence>MLKEALDVYHENIQKTLQELFNRPSTSSANTERSSTKSTAKSPSVDTQSGEKMKELGVPGTTLKEYFPKQFRDGDFGKSN</sequence>
<protein>
    <submittedName>
        <fullName evidence="2">Uncharacterized protein</fullName>
    </submittedName>
</protein>
<keyword evidence="3" id="KW-1185">Reference proteome</keyword>
<feature type="region of interest" description="Disordered" evidence="1">
    <location>
        <begin position="19"/>
        <end position="80"/>
    </location>
</feature>
<organism evidence="2 3">
    <name type="scientific">Cotesia congregata</name>
    <name type="common">Parasitoid wasp</name>
    <name type="synonym">Apanteles congregatus</name>
    <dbReference type="NCBI Taxonomy" id="51543"/>
    <lineage>
        <taxon>Eukaryota</taxon>
        <taxon>Metazoa</taxon>
        <taxon>Ecdysozoa</taxon>
        <taxon>Arthropoda</taxon>
        <taxon>Hexapoda</taxon>
        <taxon>Insecta</taxon>
        <taxon>Pterygota</taxon>
        <taxon>Neoptera</taxon>
        <taxon>Endopterygota</taxon>
        <taxon>Hymenoptera</taxon>
        <taxon>Apocrita</taxon>
        <taxon>Ichneumonoidea</taxon>
        <taxon>Braconidae</taxon>
        <taxon>Microgastrinae</taxon>
        <taxon>Cotesia</taxon>
    </lineage>
</organism>
<reference evidence="2" key="1">
    <citation type="submission" date="2021-04" db="EMBL/GenBank/DDBJ databases">
        <authorList>
            <person name="Chebbi M.A.C M."/>
        </authorList>
    </citation>
    <scope>NUCLEOTIDE SEQUENCE</scope>
</reference>
<gene>
    <name evidence="2" type="ORF">HICCMSTLAB_LOCUS13926</name>
</gene>
<dbReference type="AlphaFoldDB" id="A0A8J2HRF2"/>
<proteinExistence type="predicted"/>
<evidence type="ECO:0000313" key="2">
    <source>
        <dbReference type="EMBL" id="CAG5109290.1"/>
    </source>
</evidence>